<feature type="signal peptide" evidence="1">
    <location>
        <begin position="1"/>
        <end position="22"/>
    </location>
</feature>
<dbReference type="EMBL" id="CP036434">
    <property type="protein sequence ID" value="QDV09559.1"/>
    <property type="molecule type" value="Genomic_DNA"/>
</dbReference>
<accession>A0A518EZR2</accession>
<feature type="chain" id="PRO_5021697727" evidence="1">
    <location>
        <begin position="23"/>
        <end position="507"/>
    </location>
</feature>
<proteinExistence type="predicted"/>
<name>A0A518EZR2_9BACT</name>
<organism evidence="2 3">
    <name type="scientific">Saltatorellus ferox</name>
    <dbReference type="NCBI Taxonomy" id="2528018"/>
    <lineage>
        <taxon>Bacteria</taxon>
        <taxon>Pseudomonadati</taxon>
        <taxon>Planctomycetota</taxon>
        <taxon>Planctomycetia</taxon>
        <taxon>Planctomycetia incertae sedis</taxon>
        <taxon>Saltatorellus</taxon>
    </lineage>
</organism>
<reference evidence="2 3" key="1">
    <citation type="submission" date="2019-02" db="EMBL/GenBank/DDBJ databases">
        <title>Deep-cultivation of Planctomycetes and their phenomic and genomic characterization uncovers novel biology.</title>
        <authorList>
            <person name="Wiegand S."/>
            <person name="Jogler M."/>
            <person name="Boedeker C."/>
            <person name="Pinto D."/>
            <person name="Vollmers J."/>
            <person name="Rivas-Marin E."/>
            <person name="Kohn T."/>
            <person name="Peeters S.H."/>
            <person name="Heuer A."/>
            <person name="Rast P."/>
            <person name="Oberbeckmann S."/>
            <person name="Bunk B."/>
            <person name="Jeske O."/>
            <person name="Meyerdierks A."/>
            <person name="Storesund J.E."/>
            <person name="Kallscheuer N."/>
            <person name="Luecker S."/>
            <person name="Lage O.M."/>
            <person name="Pohl T."/>
            <person name="Merkel B.J."/>
            <person name="Hornburger P."/>
            <person name="Mueller R.-W."/>
            <person name="Bruemmer F."/>
            <person name="Labrenz M."/>
            <person name="Spormann A.M."/>
            <person name="Op den Camp H."/>
            <person name="Overmann J."/>
            <person name="Amann R."/>
            <person name="Jetten M.S.M."/>
            <person name="Mascher T."/>
            <person name="Medema M.H."/>
            <person name="Devos D.P."/>
            <person name="Kaster A.-K."/>
            <person name="Ovreas L."/>
            <person name="Rohde M."/>
            <person name="Galperin M.Y."/>
            <person name="Jogler C."/>
        </authorList>
    </citation>
    <scope>NUCLEOTIDE SEQUENCE [LARGE SCALE GENOMIC DNA]</scope>
    <source>
        <strain evidence="2 3">Poly30</strain>
    </source>
</reference>
<keyword evidence="3" id="KW-1185">Reference proteome</keyword>
<gene>
    <name evidence="2" type="ORF">Poly30_51170</name>
</gene>
<evidence type="ECO:0000256" key="1">
    <source>
        <dbReference type="SAM" id="SignalP"/>
    </source>
</evidence>
<evidence type="ECO:0000313" key="2">
    <source>
        <dbReference type="EMBL" id="QDV09559.1"/>
    </source>
</evidence>
<evidence type="ECO:0000313" key="3">
    <source>
        <dbReference type="Proteomes" id="UP000320390"/>
    </source>
</evidence>
<keyword evidence="1" id="KW-0732">Signal</keyword>
<protein>
    <submittedName>
        <fullName evidence="2">Uncharacterized protein</fullName>
    </submittedName>
</protein>
<sequence length="507" mass="53633" precursor="true">MNPFPPSLLVLAVLSGFPCAFAQSTSGVADPLLRPGAALAAAADGDVAIFASRPYHPGAPSFHLMRRLPGSLNYGPGETFTSPHFDGGTSIFGVAIEDNLVAHQVREDFGAETRLFVHEHGASGWTTQSIQLHDTRILATGALTAISNGRIASLHARNVLTRFWINIVERDPSGLWSVVDSVRTSVRSPWIDYPSYVVIDGDATAVGGTSNTTAGAISICERDAFGDWHETTLLIPPARFDWSVEALVLNGTRLAALRSRDVGPEREYVLHTYQRYGRGDWRIDGRRSIPTPAGSPSVTTSSIQPPWTLLFDGNDLVVSSVDDATFYSAAPGAPITSQRRVTGLGLVLELDGGTAIGVERSLARVVDLRTQPGDIEVARLIGQVTCPPTGTAILYLHRRADGVSFAFRRVVARIEDAPPGATALLFRSSALASAPAASSGLCLDRQSLIRVGVPTSIGPAGRATFTLTYTGPASGTGIENAENVQAVLLGGAQAGAFSLTNGMAWIE</sequence>
<dbReference type="AlphaFoldDB" id="A0A518EZR2"/>
<dbReference type="Proteomes" id="UP000320390">
    <property type="component" value="Chromosome"/>
</dbReference>